<dbReference type="PANTHER" id="PTHR12953:SF0">
    <property type="entry name" value="SUN DOMAIN-CONTAINING OSSIFICATION FACTOR"/>
    <property type="match status" value="1"/>
</dbReference>
<evidence type="ECO:0000256" key="4">
    <source>
        <dbReference type="ARBA" id="ARBA00023136"/>
    </source>
</evidence>
<feature type="coiled-coil region" evidence="6">
    <location>
        <begin position="1257"/>
        <end position="1302"/>
    </location>
</feature>
<feature type="compositionally biased region" description="Polar residues" evidence="7">
    <location>
        <begin position="1462"/>
        <end position="1471"/>
    </location>
</feature>
<dbReference type="Pfam" id="PF23106">
    <property type="entry name" value="EGF_Teneurin"/>
    <property type="match status" value="1"/>
</dbReference>
<evidence type="ECO:0000259" key="10">
    <source>
        <dbReference type="PROSITE" id="PS50026"/>
    </source>
</evidence>
<dbReference type="CDD" id="cd00054">
    <property type="entry name" value="EGF_CA"/>
    <property type="match status" value="2"/>
</dbReference>
<feature type="region of interest" description="Disordered" evidence="7">
    <location>
        <begin position="355"/>
        <end position="436"/>
    </location>
</feature>
<dbReference type="InterPro" id="IPR012919">
    <property type="entry name" value="SUN_dom"/>
</dbReference>
<keyword evidence="5" id="KW-1015">Disulfide bond</keyword>
<feature type="compositionally biased region" description="Basic and acidic residues" evidence="7">
    <location>
        <begin position="1595"/>
        <end position="1612"/>
    </location>
</feature>
<dbReference type="GO" id="GO:0005737">
    <property type="term" value="C:cytoplasm"/>
    <property type="evidence" value="ECO:0007669"/>
    <property type="project" value="TreeGrafter"/>
</dbReference>
<feature type="domain" description="SUN" evidence="11">
    <location>
        <begin position="462"/>
        <end position="617"/>
    </location>
</feature>
<feature type="region of interest" description="Disordered" evidence="7">
    <location>
        <begin position="1594"/>
        <end position="1621"/>
    </location>
</feature>
<dbReference type="GO" id="GO:0034975">
    <property type="term" value="P:protein folding in endoplasmic reticulum"/>
    <property type="evidence" value="ECO:0007669"/>
    <property type="project" value="TreeGrafter"/>
</dbReference>
<dbReference type="Gene3D" id="2.10.25.10">
    <property type="entry name" value="Laminin"/>
    <property type="match status" value="2"/>
</dbReference>
<protein>
    <recommendedName>
        <fullName evidence="13">SUN domain-containing protein</fullName>
    </recommendedName>
</protein>
<dbReference type="InterPro" id="IPR045120">
    <property type="entry name" value="Suco/Slp1-like"/>
</dbReference>
<feature type="region of interest" description="Disordered" evidence="7">
    <location>
        <begin position="110"/>
        <end position="141"/>
    </location>
</feature>
<keyword evidence="8" id="KW-0732">Signal</keyword>
<evidence type="ECO:0008006" key="13">
    <source>
        <dbReference type="Google" id="ProtNLM"/>
    </source>
</evidence>
<feature type="signal peptide" evidence="8">
    <location>
        <begin position="1"/>
        <end position="28"/>
    </location>
</feature>
<proteinExistence type="predicted"/>
<feature type="region of interest" description="Disordered" evidence="7">
    <location>
        <begin position="1421"/>
        <end position="1478"/>
    </location>
</feature>
<feature type="compositionally biased region" description="Polar residues" evidence="7">
    <location>
        <begin position="988"/>
        <end position="1004"/>
    </location>
</feature>
<feature type="compositionally biased region" description="Polar residues" evidence="7">
    <location>
        <begin position="843"/>
        <end position="853"/>
    </location>
</feature>
<keyword evidence="6" id="KW-0175">Coiled coil</keyword>
<evidence type="ECO:0000259" key="11">
    <source>
        <dbReference type="PROSITE" id="PS51469"/>
    </source>
</evidence>
<comment type="caution">
    <text evidence="5">Lacks conserved residue(s) required for the propagation of feature annotation.</text>
</comment>
<evidence type="ECO:0000259" key="9">
    <source>
        <dbReference type="PROSITE" id="PS50022"/>
    </source>
</evidence>
<accession>A0A7S4JF69</accession>
<dbReference type="SUPFAM" id="SSF49785">
    <property type="entry name" value="Galactose-binding domain-like"/>
    <property type="match status" value="1"/>
</dbReference>
<organism evidence="12">
    <name type="scientific">Guillardia theta</name>
    <name type="common">Cryptophyte</name>
    <name type="synonym">Cryptomonas phi</name>
    <dbReference type="NCBI Taxonomy" id="55529"/>
    <lineage>
        <taxon>Eukaryota</taxon>
        <taxon>Cryptophyceae</taxon>
        <taxon>Pyrenomonadales</taxon>
        <taxon>Geminigeraceae</taxon>
        <taxon>Guillardia</taxon>
    </lineage>
</organism>
<feature type="compositionally biased region" description="Polar residues" evidence="7">
    <location>
        <begin position="718"/>
        <end position="727"/>
    </location>
</feature>
<feature type="compositionally biased region" description="Basic and acidic residues" evidence="7">
    <location>
        <begin position="359"/>
        <end position="371"/>
    </location>
</feature>
<evidence type="ECO:0000313" key="12">
    <source>
        <dbReference type="EMBL" id="CAE2261679.1"/>
    </source>
</evidence>
<feature type="chain" id="PRO_5031018558" description="SUN domain-containing protein" evidence="8">
    <location>
        <begin position="29"/>
        <end position="1621"/>
    </location>
</feature>
<feature type="disulfide bond" evidence="5">
    <location>
        <begin position="326"/>
        <end position="335"/>
    </location>
</feature>
<keyword evidence="5" id="KW-0245">EGF-like domain</keyword>
<dbReference type="Gene3D" id="2.60.120.260">
    <property type="entry name" value="Galactose-binding domain-like"/>
    <property type="match status" value="1"/>
</dbReference>
<keyword evidence="3" id="KW-1133">Transmembrane helix</keyword>
<feature type="compositionally biased region" description="Basic residues" evidence="7">
    <location>
        <begin position="1433"/>
        <end position="1444"/>
    </location>
</feature>
<dbReference type="GO" id="GO:0016020">
    <property type="term" value="C:membrane"/>
    <property type="evidence" value="ECO:0007669"/>
    <property type="project" value="InterPro"/>
</dbReference>
<gene>
    <name evidence="12" type="ORF">GTHE00462_LOCUS5249</name>
</gene>
<dbReference type="PROSITE" id="PS50026">
    <property type="entry name" value="EGF_3"/>
    <property type="match status" value="1"/>
</dbReference>
<feature type="region of interest" description="Disordered" evidence="7">
    <location>
        <begin position="669"/>
        <end position="792"/>
    </location>
</feature>
<evidence type="ECO:0000256" key="3">
    <source>
        <dbReference type="ARBA" id="ARBA00022989"/>
    </source>
</evidence>
<evidence type="ECO:0000256" key="6">
    <source>
        <dbReference type="SAM" id="Coils"/>
    </source>
</evidence>
<dbReference type="PROSITE" id="PS01186">
    <property type="entry name" value="EGF_2"/>
    <property type="match status" value="2"/>
</dbReference>
<dbReference type="PROSITE" id="PS51469">
    <property type="entry name" value="SUN"/>
    <property type="match status" value="1"/>
</dbReference>
<feature type="compositionally biased region" description="Polar residues" evidence="7">
    <location>
        <begin position="1114"/>
        <end position="1125"/>
    </location>
</feature>
<feature type="compositionally biased region" description="Basic and acidic residues" evidence="7">
    <location>
        <begin position="778"/>
        <end position="788"/>
    </location>
</feature>
<keyword evidence="2" id="KW-0812">Transmembrane</keyword>
<sequence length="1621" mass="173990">MTTRTRGRVRWLLHLHVLLLLLDLQVNAVHVQSSASPVEPAPPHDYNETLGLKHSPYIESQDLEGFNRTDWAHDNTSKKAEMPEVKGNASSGKSFFEKFVNLVSPSVLAAPNSKDSEEEVLGKDGNGTDSDGTGGGEAHPTAQGHIIAEANSSNEVHIVNPAGDPHAVQIDMTRTESGLLDMSQVVMQDELMSVELNEPMDIDTEIFPEMISSIQPSGDCADVCTLHTCNGHGVCTLPACTCNCTGGYTGSHCSQKVAIIANFQIRPGKKPCPDNCAGQGDCLENGTCSCHRGWAGYNCSIECMGGVANPCSGHGACLPADGKCLCQDGYAGKNCTRRNVPQDINKYREMVLGEQVLGEESKTEGKDEAPEAKGASSPHSEVQGDVSAPEGKKADSGPSVSTNSSSSPSPSGVTSQDGPAGAHKDEASTANAANHTTTSAASNVTAAVNSSTSSTFASHVVRGVKISRETLRSLGVNHAAFDLGGKALASNKEARGESALLKNDRDKYWISPCKVEKGALWVVVELNEIINVNKIVLGSFEFYSSTVKDFQVLTQLVYPTDHWNLLGYFQALPSRQYQEFVVKTPMMAKFLKIRVLTHHGNEFYCTLSSIQVYGTTQWEEMGRMLDENEHHVDIVKRALVGGDSADAGKERQDQKDDLAVNVSKSLNVSKNESVSKMQNVSTKVPVARNASKGSNSTVAGNSSRVFEAQGKGAGRGGNTSEDLSKSQGEGAAAMESEQVKEVSNQTGLRENLPDPEDSNVTEHFNASESNQSSPGRTADIHEEGKENASETTSIFAKFVSLVKRKSDEGEQEGSASRQSPQARDHKQEANVPGADAESPGMAEQQQRDLSSSTRRMEGAEKAAAEAQQEQLVDSSDASTPSPVHHGTRVEAADAEWRAGDVDAERGGPADVTSSKTSFETDSVSKGNRQEASAKGVADSPQGSDGQVAGKVADGRPLEVEGGEEAGKVSAEKAQGPMTATGTREEASGSDQSQHAASSEGSCSDCSDAATEPDEKEAESASPAHSLPLRSASSNTRRVQEGPEGGDTAGEPREEDAGQGDGSVETEVGEKSKLELRESEQEDGGEGRNSSCEVLEDEGSWKNSTGLNEGDALDANQTLGDQNLSNAMGGGRELADASSPSDGEGSDATPHNKTGEQGEGQANEGEKKLADEQRKRLVDEQRRVAMGLISSPSRIGELSFFHKVPEKIKMLEINHSFLQSYMEETKKQYDESFEDMQTDVKTLQSATSDVRGELTAIATNLTERIKTLENHSALLEAKFEEQAQMMSDQLKELEALRAFNERNLLLLQTVVALLVVGIFLQQGRSRTENVSYLRRAWMKMLSSDWRYFGLIQGLLKLFGFRAAQKNSKKEITADTISFASSRTKSAALGMTRFSSFCNSSNSGSLEARDEIRRARSTVDLPFSNHNSLIESHPHPNKSRKAKKRAKTELSSSGQMLEDRSREPASSLTTQGGQNFGERRRSLSEVVAACNFVHDKEQAQHVGAPQAARKESLPPLPPLPPSGNEFSAARLASSSGMRTDGFQQCRRRAANRGKSTSYDNVADFVRPALSSSLLPSYRASAFAVPNSMLRANGMDCLLDRDGDSESERSSKSHYEPVTPGPRA</sequence>
<evidence type="ECO:0000256" key="7">
    <source>
        <dbReference type="SAM" id="MobiDB-lite"/>
    </source>
</evidence>
<feature type="compositionally biased region" description="Basic and acidic residues" evidence="7">
    <location>
        <begin position="854"/>
        <end position="863"/>
    </location>
</feature>
<feature type="compositionally biased region" description="Basic and acidic residues" evidence="7">
    <location>
        <begin position="887"/>
        <end position="907"/>
    </location>
</feature>
<dbReference type="Pfam" id="PF07738">
    <property type="entry name" value="Sad1_UNC"/>
    <property type="match status" value="1"/>
</dbReference>
<feature type="compositionally biased region" description="Basic and acidic residues" evidence="7">
    <location>
        <begin position="952"/>
        <end position="970"/>
    </location>
</feature>
<feature type="compositionally biased region" description="Polar residues" evidence="7">
    <location>
        <begin position="871"/>
        <end position="881"/>
    </location>
</feature>
<name>A0A7S4JF69_GUITH</name>
<evidence type="ECO:0000256" key="8">
    <source>
        <dbReference type="SAM" id="SignalP"/>
    </source>
</evidence>
<dbReference type="InterPro" id="IPR000742">
    <property type="entry name" value="EGF"/>
</dbReference>
<feature type="compositionally biased region" description="Polar residues" evidence="7">
    <location>
        <begin position="911"/>
        <end position="930"/>
    </location>
</feature>
<dbReference type="GO" id="GO:0012505">
    <property type="term" value="C:endomembrane system"/>
    <property type="evidence" value="ECO:0007669"/>
    <property type="project" value="UniProtKB-SubCell"/>
</dbReference>
<feature type="compositionally biased region" description="Polar residues" evidence="7">
    <location>
        <begin position="669"/>
        <end position="682"/>
    </location>
</feature>
<feature type="domain" description="EGF-like" evidence="10">
    <location>
        <begin position="300"/>
        <end position="336"/>
    </location>
</feature>
<dbReference type="PANTHER" id="PTHR12953">
    <property type="entry name" value="MEMBRANE PROTEIN CH1 RELATED"/>
    <property type="match status" value="1"/>
</dbReference>
<feature type="domain" description="F5/8 type C" evidence="9">
    <location>
        <begin position="469"/>
        <end position="615"/>
    </location>
</feature>
<reference evidence="12" key="1">
    <citation type="submission" date="2021-01" db="EMBL/GenBank/DDBJ databases">
        <authorList>
            <person name="Corre E."/>
            <person name="Pelletier E."/>
            <person name="Niang G."/>
            <person name="Scheremetjew M."/>
            <person name="Finn R."/>
            <person name="Kale V."/>
            <person name="Holt S."/>
            <person name="Cochrane G."/>
            <person name="Meng A."/>
            <person name="Brown T."/>
            <person name="Cohen L."/>
        </authorList>
    </citation>
    <scope>NUCLEOTIDE SEQUENCE</scope>
    <source>
        <strain evidence="12">CCMP 2712</strain>
    </source>
</reference>
<feature type="region of interest" description="Disordered" evidence="7">
    <location>
        <begin position="1497"/>
        <end position="1524"/>
    </location>
</feature>
<feature type="compositionally biased region" description="Low complexity" evidence="7">
    <location>
        <begin position="396"/>
        <end position="415"/>
    </location>
</feature>
<comment type="subcellular location">
    <subcellularLocation>
        <location evidence="1">Endomembrane system</location>
    </subcellularLocation>
</comment>
<dbReference type="PROSITE" id="PS00022">
    <property type="entry name" value="EGF_1"/>
    <property type="match status" value="2"/>
</dbReference>
<dbReference type="SMART" id="SM00181">
    <property type="entry name" value="EGF"/>
    <property type="match status" value="3"/>
</dbReference>
<evidence type="ECO:0000256" key="1">
    <source>
        <dbReference type="ARBA" id="ARBA00004308"/>
    </source>
</evidence>
<evidence type="ECO:0000256" key="5">
    <source>
        <dbReference type="PROSITE-ProRule" id="PRU00076"/>
    </source>
</evidence>
<feature type="compositionally biased region" description="Basic and acidic residues" evidence="7">
    <location>
        <begin position="1067"/>
        <end position="1078"/>
    </location>
</feature>
<dbReference type="PROSITE" id="PS50022">
    <property type="entry name" value="FA58C_3"/>
    <property type="match status" value="1"/>
</dbReference>
<feature type="region of interest" description="Disordered" evidence="7">
    <location>
        <begin position="804"/>
        <end position="1170"/>
    </location>
</feature>
<evidence type="ECO:0000256" key="2">
    <source>
        <dbReference type="ARBA" id="ARBA00022692"/>
    </source>
</evidence>
<feature type="compositionally biased region" description="Polar residues" evidence="7">
    <location>
        <begin position="691"/>
        <end position="704"/>
    </location>
</feature>
<feature type="compositionally biased region" description="Polar residues" evidence="7">
    <location>
        <begin position="761"/>
        <end position="775"/>
    </location>
</feature>
<keyword evidence="4" id="KW-0472">Membrane</keyword>
<dbReference type="EMBL" id="HBKN01006562">
    <property type="protein sequence ID" value="CAE2261679.1"/>
    <property type="molecule type" value="Transcribed_RNA"/>
</dbReference>
<dbReference type="InterPro" id="IPR000421">
    <property type="entry name" value="FA58C"/>
</dbReference>
<dbReference type="InterPro" id="IPR008979">
    <property type="entry name" value="Galactose-bd-like_sf"/>
</dbReference>